<gene>
    <name evidence="1" type="ORF">GSPATT00000571001</name>
</gene>
<dbReference type="GeneID" id="5024044"/>
<dbReference type="RefSeq" id="XP_001438258.1">
    <property type="nucleotide sequence ID" value="XM_001438221.1"/>
</dbReference>
<accession>A0CJ94</accession>
<reference evidence="1 2" key="1">
    <citation type="journal article" date="2006" name="Nature">
        <title>Global trends of whole-genome duplications revealed by the ciliate Paramecium tetraurelia.</title>
        <authorList>
            <consortium name="Genoscope"/>
            <person name="Aury J.-M."/>
            <person name="Jaillon O."/>
            <person name="Duret L."/>
            <person name="Noel B."/>
            <person name="Jubin C."/>
            <person name="Porcel B.M."/>
            <person name="Segurens B."/>
            <person name="Daubin V."/>
            <person name="Anthouard V."/>
            <person name="Aiach N."/>
            <person name="Arnaiz O."/>
            <person name="Billaut A."/>
            <person name="Beisson J."/>
            <person name="Blanc I."/>
            <person name="Bouhouche K."/>
            <person name="Camara F."/>
            <person name="Duharcourt S."/>
            <person name="Guigo R."/>
            <person name="Gogendeau D."/>
            <person name="Katinka M."/>
            <person name="Keller A.-M."/>
            <person name="Kissmehl R."/>
            <person name="Klotz C."/>
            <person name="Koll F."/>
            <person name="Le Moue A."/>
            <person name="Lepere C."/>
            <person name="Malinsky S."/>
            <person name="Nowacki M."/>
            <person name="Nowak J.K."/>
            <person name="Plattner H."/>
            <person name="Poulain J."/>
            <person name="Ruiz F."/>
            <person name="Serrano V."/>
            <person name="Zagulski M."/>
            <person name="Dessen P."/>
            <person name="Betermier M."/>
            <person name="Weissenbach J."/>
            <person name="Scarpelli C."/>
            <person name="Schachter V."/>
            <person name="Sperling L."/>
            <person name="Meyer E."/>
            <person name="Cohen J."/>
            <person name="Wincker P."/>
        </authorList>
    </citation>
    <scope>NUCLEOTIDE SEQUENCE [LARGE SCALE GENOMIC DNA]</scope>
    <source>
        <strain evidence="1 2">Stock d4-2</strain>
    </source>
</reference>
<dbReference type="KEGG" id="ptm:GSPATT00000571001"/>
<dbReference type="HOGENOM" id="CLU_2563346_0_0_1"/>
<evidence type="ECO:0000313" key="2">
    <source>
        <dbReference type="Proteomes" id="UP000000600"/>
    </source>
</evidence>
<protein>
    <submittedName>
        <fullName evidence="1">Uncharacterized protein</fullName>
    </submittedName>
</protein>
<name>A0CJ94_PARTE</name>
<dbReference type="Proteomes" id="UP000000600">
    <property type="component" value="Unassembled WGS sequence"/>
</dbReference>
<evidence type="ECO:0000313" key="1">
    <source>
        <dbReference type="EMBL" id="CAK70861.1"/>
    </source>
</evidence>
<dbReference type="AlphaFoldDB" id="A0CJ94"/>
<organism evidence="1 2">
    <name type="scientific">Paramecium tetraurelia</name>
    <dbReference type="NCBI Taxonomy" id="5888"/>
    <lineage>
        <taxon>Eukaryota</taxon>
        <taxon>Sar</taxon>
        <taxon>Alveolata</taxon>
        <taxon>Ciliophora</taxon>
        <taxon>Intramacronucleata</taxon>
        <taxon>Oligohymenophorea</taxon>
        <taxon>Peniculida</taxon>
        <taxon>Parameciidae</taxon>
        <taxon>Paramecium</taxon>
    </lineage>
</organism>
<dbReference type="InParanoid" id="A0CJ94"/>
<dbReference type="EMBL" id="CT868096">
    <property type="protein sequence ID" value="CAK70861.1"/>
    <property type="molecule type" value="Genomic_DNA"/>
</dbReference>
<sequence>MLNPCISQLGQLNSTLQESTRNTISCLMATFSINIMSMSQTVDTYVEKIQFDVMCKTITQPLLLLYNVGDSVQTFFRDICSK</sequence>
<proteinExistence type="predicted"/>
<keyword evidence="2" id="KW-1185">Reference proteome</keyword>